<gene>
    <name evidence="1" type="ORF">EVA_11721</name>
</gene>
<reference evidence="1" key="1">
    <citation type="journal article" date="2012" name="PLoS ONE">
        <title>Gene sets for utilization of primary and secondary nutrition supplies in the distal gut of endangered iberian lynx.</title>
        <authorList>
            <person name="Alcaide M."/>
            <person name="Messina E."/>
            <person name="Richter M."/>
            <person name="Bargiela R."/>
            <person name="Peplies J."/>
            <person name="Huws S.A."/>
            <person name="Newbold C.J."/>
            <person name="Golyshin P.N."/>
            <person name="Simon M.A."/>
            <person name="Lopez G."/>
            <person name="Yakimov M.M."/>
            <person name="Ferrer M."/>
        </authorList>
    </citation>
    <scope>NUCLEOTIDE SEQUENCE</scope>
</reference>
<sequence>MFDWETHQFILIPRHSSHCQWRAAPFGVCFARRITKVVKHSNPVIRSLFISTVRLFLNLYKEILIGESPFFVPLRSQCTYLIKR</sequence>
<dbReference type="EMBL" id="AMCI01003499">
    <property type="protein sequence ID" value="EJX00172.1"/>
    <property type="molecule type" value="Genomic_DNA"/>
</dbReference>
<accession>J9FYX2</accession>
<protein>
    <submittedName>
        <fullName evidence="1">Uncharacterized protein</fullName>
    </submittedName>
</protein>
<comment type="caution">
    <text evidence="1">The sequence shown here is derived from an EMBL/GenBank/DDBJ whole genome shotgun (WGS) entry which is preliminary data.</text>
</comment>
<dbReference type="AlphaFoldDB" id="J9FYX2"/>
<evidence type="ECO:0000313" key="1">
    <source>
        <dbReference type="EMBL" id="EJX00172.1"/>
    </source>
</evidence>
<proteinExistence type="predicted"/>
<organism evidence="1">
    <name type="scientific">gut metagenome</name>
    <dbReference type="NCBI Taxonomy" id="749906"/>
    <lineage>
        <taxon>unclassified sequences</taxon>
        <taxon>metagenomes</taxon>
        <taxon>organismal metagenomes</taxon>
    </lineage>
</organism>
<name>J9FYX2_9ZZZZ</name>